<protein>
    <submittedName>
        <fullName evidence="1">Uncharacterized protein</fullName>
    </submittedName>
</protein>
<evidence type="ECO:0000313" key="2">
    <source>
        <dbReference type="Proteomes" id="UP000064967"/>
    </source>
</evidence>
<reference evidence="1 2" key="1">
    <citation type="submission" date="2015-08" db="EMBL/GenBank/DDBJ databases">
        <authorList>
            <person name="Babu N.S."/>
            <person name="Beckwith C.J."/>
            <person name="Beseler K.G."/>
            <person name="Brison A."/>
            <person name="Carone J.V."/>
            <person name="Caskin T.P."/>
            <person name="Diamond M."/>
            <person name="Durham M.E."/>
            <person name="Foxe J.M."/>
            <person name="Go M."/>
            <person name="Henderson B.A."/>
            <person name="Jones I.B."/>
            <person name="McGettigan J.A."/>
            <person name="Micheletti S.J."/>
            <person name="Nasrallah M.E."/>
            <person name="Ortiz D."/>
            <person name="Piller C.R."/>
            <person name="Privatt S.R."/>
            <person name="Schneider S.L."/>
            <person name="Sharp S."/>
            <person name="Smith T.C."/>
            <person name="Stanton J.D."/>
            <person name="Ullery H.E."/>
            <person name="Wilson R.J."/>
            <person name="Serrano M.G."/>
            <person name="Buck G."/>
            <person name="Lee V."/>
            <person name="Wang Y."/>
            <person name="Carvalho R."/>
            <person name="Voegtly L."/>
            <person name="Shi R."/>
            <person name="Duckworth R."/>
            <person name="Johnson A."/>
            <person name="Loviza R."/>
            <person name="Walstead R."/>
            <person name="Shah Z."/>
            <person name="Kiflezghi M."/>
            <person name="Wade K."/>
            <person name="Ball S.L."/>
            <person name="Bradley K.W."/>
            <person name="Asai D.J."/>
            <person name="Bowman C.A."/>
            <person name="Russell D.A."/>
            <person name="Pope W.H."/>
            <person name="Jacobs-Sera D."/>
            <person name="Hendrix R.W."/>
            <person name="Hatfull G.F."/>
        </authorList>
    </citation>
    <scope>NUCLEOTIDE SEQUENCE [LARGE SCALE GENOMIC DNA]</scope>
    <source>
        <strain evidence="1 2">DSM 27648</strain>
    </source>
</reference>
<organism evidence="1 2">
    <name type="scientific">Labilithrix luteola</name>
    <dbReference type="NCBI Taxonomy" id="1391654"/>
    <lineage>
        <taxon>Bacteria</taxon>
        <taxon>Pseudomonadati</taxon>
        <taxon>Myxococcota</taxon>
        <taxon>Polyangia</taxon>
        <taxon>Polyangiales</taxon>
        <taxon>Labilitrichaceae</taxon>
        <taxon>Labilithrix</taxon>
    </lineage>
</organism>
<evidence type="ECO:0000313" key="1">
    <source>
        <dbReference type="EMBL" id="AKV03785.1"/>
    </source>
</evidence>
<keyword evidence="2" id="KW-1185">Reference proteome</keyword>
<gene>
    <name evidence="1" type="ORF">AKJ09_10448</name>
</gene>
<dbReference type="Proteomes" id="UP000064967">
    <property type="component" value="Chromosome"/>
</dbReference>
<sequence length="417" mass="46773">MSAAVFFEELGVRIERAFRAVDYDETRFPDIAHEALERTPAYLSVRPVELLHDVASGGKLPAQLTDKSTFGEPPLTLFATARFVVDVYFWFDATTSTHEHGFCGAFQVLGGSSLHAIRRFECTRRVNSRFLLGQVYTERCEVLEVGDTRRILPGREFAHALFHLEAPSTTVVVRTRSNPDAAPQYEYLAPHVAFDPFYKPRARDLQLEALESLARVDTECYLDAVDRALTNATLEDTFFLLDSHARWCMEELGSLRGPEFESRRGVCESRHGKADVDKLLRSIDEICRGRDLALSRKGTTDVGERFVLAALLNAHDRGQVLEFLRSRYPDQPAVDTFMRGFVGMAKRTEDGSENTLGVELGENAMAAIRLLLEGVPRNELARRLVHRSADVTAAQEAAVERFLQDLLLVPALSVLAR</sequence>
<proteinExistence type="predicted"/>
<dbReference type="KEGG" id="llu:AKJ09_10448"/>
<accession>A0A0K1QEE4</accession>
<dbReference type="EMBL" id="CP012333">
    <property type="protein sequence ID" value="AKV03785.1"/>
    <property type="molecule type" value="Genomic_DNA"/>
</dbReference>
<name>A0A0K1QEE4_9BACT</name>
<dbReference type="RefSeq" id="WP_146654499.1">
    <property type="nucleotide sequence ID" value="NZ_CP012333.1"/>
</dbReference>
<dbReference type="AlphaFoldDB" id="A0A0K1QEE4"/>
<dbReference type="OrthoDB" id="5289996at2"/>